<evidence type="ECO:0000259" key="4">
    <source>
        <dbReference type="Pfam" id="PF06985"/>
    </source>
</evidence>
<organism evidence="5 6">
    <name type="scientific">Cudoniella acicularis</name>
    <dbReference type="NCBI Taxonomy" id="354080"/>
    <lineage>
        <taxon>Eukaryota</taxon>
        <taxon>Fungi</taxon>
        <taxon>Dikarya</taxon>
        <taxon>Ascomycota</taxon>
        <taxon>Pezizomycotina</taxon>
        <taxon>Leotiomycetes</taxon>
        <taxon>Helotiales</taxon>
        <taxon>Tricladiaceae</taxon>
        <taxon>Cudoniella</taxon>
    </lineage>
</organism>
<feature type="signal peptide" evidence="3">
    <location>
        <begin position="1"/>
        <end position="18"/>
    </location>
</feature>
<feature type="region of interest" description="Disordered" evidence="1">
    <location>
        <begin position="202"/>
        <end position="245"/>
    </location>
</feature>
<evidence type="ECO:0000256" key="2">
    <source>
        <dbReference type="SAM" id="Phobius"/>
    </source>
</evidence>
<name>A0A8H4RJS4_9HELO</name>
<feature type="transmembrane region" description="Helical" evidence="2">
    <location>
        <begin position="247"/>
        <end position="271"/>
    </location>
</feature>
<evidence type="ECO:0000313" key="6">
    <source>
        <dbReference type="Proteomes" id="UP000566819"/>
    </source>
</evidence>
<keyword evidence="6" id="KW-1185">Reference proteome</keyword>
<sequence length="905" mass="98655">MRSVSFLLSVSLPFVCYALLWDGPEQTQVPELGYTLVIAGWSLAPTLEPMGFMDAFMLWRRRSATGTASAASNASHATCGFVSGSTDKAVTCVNTNYICAQDLQHSVFGCCTTPACQLTTSCVPAASLSACGNDCAADPYVLKCVTASPYCNQYVLTTNGVMNTAYYCSNAPEIDTVLLTATDGAKGVATLVQVTEAISSKTTSSSSSSSSLSSDSSSSTSSSSIQSTVTVTPTPTPPPESSKPTPIGAIIGGTLGGVFVIGAFAILIIFLCRRNNSTPATAVAASTEPHQVNDIEDLCDRCYGMFSSLENLWRLASKDGYEHYNKPEMKASAKLGCPFCKQILRDSILDDDEPLEPLRFAARKHEFEDEAYDELEGFDKNWKYPFQDWKLWALGIGTKSLGYSKVKCVFVDPENAAAPFIEGRTTVTEVSGDLTISHARTWLEECHSSHPSCPKRVTPLLPTRVIDISGSKETGTVKLHIRQGLEHADYVALSYCWGGDQPGKTTTANIKSYTSSIFVAGMAQSIQDAIKYTEGMGLRYLWIDAFCIIQDSQEDKAIEIGAMGKIYKEATITFSAASSKSVHLGFLQKRDSFVPSYHFPFVLPNGEMSTVSLCSFDVVPYHREPLDSRAWCFQESMLAPRRLVFGSRELLWTCQTMAFKPIFESHILYFDDGQKLPTSIFDPSQPDSLTDLARTELWHIIVDDCTERAITVSSDRLPSITGVASELAKVWDDVNVIGLWKKSFARNLAWRAGRQPSYRAGETCRAPTWSWVATDGPVTFSDVGEMQAQLKEVSCKTFSAEGVCDSVHEDAISLEGPTLTIANLPEDFVEKRAFDMQVGTKEKLPGDTVLLLLGYSVLDPTAAPALVLLPVDNGKFKRVGMLDVSKGNGYIWDLVAVQKQTITII</sequence>
<dbReference type="Pfam" id="PF06985">
    <property type="entry name" value="HET"/>
    <property type="match status" value="1"/>
</dbReference>
<evidence type="ECO:0000313" key="5">
    <source>
        <dbReference type="EMBL" id="KAF4630066.1"/>
    </source>
</evidence>
<dbReference type="PANTHER" id="PTHR33112:SF16">
    <property type="entry name" value="HETEROKARYON INCOMPATIBILITY DOMAIN-CONTAINING PROTEIN"/>
    <property type="match status" value="1"/>
</dbReference>
<keyword evidence="2" id="KW-0812">Transmembrane</keyword>
<keyword evidence="2" id="KW-0472">Membrane</keyword>
<keyword evidence="3" id="KW-0732">Signal</keyword>
<comment type="caution">
    <text evidence="5">The sequence shown here is derived from an EMBL/GenBank/DDBJ whole genome shotgun (WGS) entry which is preliminary data.</text>
</comment>
<feature type="transmembrane region" description="Helical" evidence="2">
    <location>
        <begin position="34"/>
        <end position="53"/>
    </location>
</feature>
<feature type="chain" id="PRO_5034288479" description="Heterokaryon incompatibility domain-containing protein" evidence="3">
    <location>
        <begin position="19"/>
        <end position="905"/>
    </location>
</feature>
<proteinExistence type="predicted"/>
<protein>
    <recommendedName>
        <fullName evidence="4">Heterokaryon incompatibility domain-containing protein</fullName>
    </recommendedName>
</protein>
<dbReference type="PANTHER" id="PTHR33112">
    <property type="entry name" value="DOMAIN PROTEIN, PUTATIVE-RELATED"/>
    <property type="match status" value="1"/>
</dbReference>
<dbReference type="InterPro" id="IPR010730">
    <property type="entry name" value="HET"/>
</dbReference>
<accession>A0A8H4RJS4</accession>
<evidence type="ECO:0000256" key="1">
    <source>
        <dbReference type="SAM" id="MobiDB-lite"/>
    </source>
</evidence>
<keyword evidence="2" id="KW-1133">Transmembrane helix</keyword>
<feature type="domain" description="Heterokaryon incompatibility" evidence="4">
    <location>
        <begin position="490"/>
        <end position="635"/>
    </location>
</feature>
<evidence type="ECO:0000256" key="3">
    <source>
        <dbReference type="SAM" id="SignalP"/>
    </source>
</evidence>
<dbReference type="Proteomes" id="UP000566819">
    <property type="component" value="Unassembled WGS sequence"/>
</dbReference>
<dbReference type="OrthoDB" id="5125733at2759"/>
<gene>
    <name evidence="5" type="ORF">G7Y89_g8072</name>
</gene>
<dbReference type="EMBL" id="JAAMPI010000593">
    <property type="protein sequence ID" value="KAF4630066.1"/>
    <property type="molecule type" value="Genomic_DNA"/>
</dbReference>
<dbReference type="AlphaFoldDB" id="A0A8H4RJS4"/>
<reference evidence="5 6" key="1">
    <citation type="submission" date="2020-03" db="EMBL/GenBank/DDBJ databases">
        <title>Draft Genome Sequence of Cudoniella acicularis.</title>
        <authorList>
            <person name="Buettner E."/>
            <person name="Kellner H."/>
        </authorList>
    </citation>
    <scope>NUCLEOTIDE SEQUENCE [LARGE SCALE GENOMIC DNA]</scope>
    <source>
        <strain evidence="5 6">DSM 108380</strain>
    </source>
</reference>
<feature type="compositionally biased region" description="Low complexity" evidence="1">
    <location>
        <begin position="202"/>
        <end position="233"/>
    </location>
</feature>